<feature type="domain" description="LysM" evidence="3">
    <location>
        <begin position="95"/>
        <end position="139"/>
    </location>
</feature>
<reference evidence="4 5" key="1">
    <citation type="submission" date="2016-11" db="EMBL/GenBank/DDBJ databases">
        <authorList>
            <person name="Jaros S."/>
            <person name="Januszkiewicz K."/>
            <person name="Wedrychowicz H."/>
        </authorList>
    </citation>
    <scope>NUCLEOTIDE SEQUENCE [LARGE SCALE GENOMIC DNA]</scope>
    <source>
        <strain evidence="4 5">DSM 18119</strain>
    </source>
</reference>
<dbReference type="PANTHER" id="PTHR33734:SF22">
    <property type="entry name" value="MEMBRANE-BOUND LYTIC MUREIN TRANSGLYCOSYLASE D"/>
    <property type="match status" value="1"/>
</dbReference>
<feature type="domain" description="LysM" evidence="3">
    <location>
        <begin position="34"/>
        <end position="78"/>
    </location>
</feature>
<dbReference type="OrthoDB" id="2149800at2"/>
<dbReference type="GO" id="GO:0008932">
    <property type="term" value="F:lytic endotransglycosylase activity"/>
    <property type="evidence" value="ECO:0007669"/>
    <property type="project" value="TreeGrafter"/>
</dbReference>
<dbReference type="InterPro" id="IPR018392">
    <property type="entry name" value="LysM"/>
</dbReference>
<dbReference type="Gene3D" id="3.10.350.10">
    <property type="entry name" value="LysM domain"/>
    <property type="match status" value="2"/>
</dbReference>
<dbReference type="Gene3D" id="2.40.40.10">
    <property type="entry name" value="RlpA-like domain"/>
    <property type="match status" value="1"/>
</dbReference>
<dbReference type="InterPro" id="IPR036908">
    <property type="entry name" value="RlpA-like_sf"/>
</dbReference>
<sequence length="319" mass="35384">MKKSFLLATILFCSLFVFAQNELVVHSSDKGPYLVHTVAPKENYYSIGRLYNVSPKEIEAINSLDMNKGLNIGQSIKIPLTSTNFTQASEKGRSLYYVVGDKEGLYRVSLKNNKVLMANLRKWNHLSTDKITPGQKLIVGYLISPEANSIVQNNNIQAEPVKKAAEPTKKDIAVHEPLDDKKTTEEVKTKEPEKKAETIAKSQPVSMAVNDGNGGYFKSSFEKQVKVQPLSADETATAGIFKTASGWQDAKYYALMDRVEPGTIVRIVNPSNNKVVYAKVLGEMSGIRQNQGYNLRLSNAAASALDINETEKFIVRVNY</sequence>
<keyword evidence="2" id="KW-0732">Signal</keyword>
<keyword evidence="5" id="KW-1185">Reference proteome</keyword>
<feature type="compositionally biased region" description="Basic and acidic residues" evidence="1">
    <location>
        <begin position="178"/>
        <end position="198"/>
    </location>
</feature>
<evidence type="ECO:0000313" key="5">
    <source>
        <dbReference type="Proteomes" id="UP000184048"/>
    </source>
</evidence>
<protein>
    <submittedName>
        <fullName evidence="4">LysM domain-containing protein</fullName>
    </submittedName>
</protein>
<evidence type="ECO:0000259" key="3">
    <source>
        <dbReference type="PROSITE" id="PS51782"/>
    </source>
</evidence>
<dbReference type="STRING" id="1121884.SAMN02745131_00371"/>
<dbReference type="AlphaFoldDB" id="A0A1M4T7P5"/>
<dbReference type="InterPro" id="IPR036779">
    <property type="entry name" value="LysM_dom_sf"/>
</dbReference>
<dbReference type="RefSeq" id="WP_072833518.1">
    <property type="nucleotide sequence ID" value="NZ_FQUU01000001.1"/>
</dbReference>
<feature type="signal peptide" evidence="2">
    <location>
        <begin position="1"/>
        <end position="19"/>
    </location>
</feature>
<evidence type="ECO:0000256" key="1">
    <source>
        <dbReference type="SAM" id="MobiDB-lite"/>
    </source>
</evidence>
<accession>A0A1M4T7P5</accession>
<dbReference type="PROSITE" id="PS51782">
    <property type="entry name" value="LYSM"/>
    <property type="match status" value="2"/>
</dbReference>
<dbReference type="SMART" id="SM00257">
    <property type="entry name" value="LysM"/>
    <property type="match status" value="2"/>
</dbReference>
<dbReference type="Pfam" id="PF01476">
    <property type="entry name" value="LysM"/>
    <property type="match status" value="2"/>
</dbReference>
<feature type="chain" id="PRO_5012228792" evidence="2">
    <location>
        <begin position="20"/>
        <end position="319"/>
    </location>
</feature>
<feature type="region of interest" description="Disordered" evidence="1">
    <location>
        <begin position="178"/>
        <end position="200"/>
    </location>
</feature>
<organism evidence="4 5">
    <name type="scientific">Flavisolibacter ginsengisoli DSM 18119</name>
    <dbReference type="NCBI Taxonomy" id="1121884"/>
    <lineage>
        <taxon>Bacteria</taxon>
        <taxon>Pseudomonadati</taxon>
        <taxon>Bacteroidota</taxon>
        <taxon>Chitinophagia</taxon>
        <taxon>Chitinophagales</taxon>
        <taxon>Chitinophagaceae</taxon>
        <taxon>Flavisolibacter</taxon>
    </lineage>
</organism>
<dbReference type="PANTHER" id="PTHR33734">
    <property type="entry name" value="LYSM DOMAIN-CONTAINING GPI-ANCHORED PROTEIN 2"/>
    <property type="match status" value="1"/>
</dbReference>
<name>A0A1M4T7P5_9BACT</name>
<gene>
    <name evidence="4" type="ORF">SAMN02745131_00371</name>
</gene>
<dbReference type="CDD" id="cd00118">
    <property type="entry name" value="LysM"/>
    <property type="match status" value="1"/>
</dbReference>
<dbReference type="SUPFAM" id="SSF54106">
    <property type="entry name" value="LysM domain"/>
    <property type="match status" value="2"/>
</dbReference>
<dbReference type="Proteomes" id="UP000184048">
    <property type="component" value="Unassembled WGS sequence"/>
</dbReference>
<dbReference type="EMBL" id="FQUU01000001">
    <property type="protein sequence ID" value="SHE40445.1"/>
    <property type="molecule type" value="Genomic_DNA"/>
</dbReference>
<proteinExistence type="predicted"/>
<evidence type="ECO:0000313" key="4">
    <source>
        <dbReference type="EMBL" id="SHE40445.1"/>
    </source>
</evidence>
<evidence type="ECO:0000256" key="2">
    <source>
        <dbReference type="SAM" id="SignalP"/>
    </source>
</evidence>